<accession>A0A3B3ZLW3</accession>
<reference evidence="1" key="2">
    <citation type="submission" date="2025-09" db="UniProtKB">
        <authorList>
            <consortium name="Ensembl"/>
        </authorList>
    </citation>
    <scope>IDENTIFICATION</scope>
</reference>
<evidence type="ECO:0000313" key="1">
    <source>
        <dbReference type="Ensembl" id="ENSPMGP00000005459.1"/>
    </source>
</evidence>
<protein>
    <submittedName>
        <fullName evidence="1">Uncharacterized protein</fullName>
    </submittedName>
</protein>
<reference evidence="1" key="1">
    <citation type="submission" date="2025-08" db="UniProtKB">
        <authorList>
            <consortium name="Ensembl"/>
        </authorList>
    </citation>
    <scope>IDENTIFICATION</scope>
</reference>
<organism evidence="1 2">
    <name type="scientific">Periophthalmus magnuspinnatus</name>
    <dbReference type="NCBI Taxonomy" id="409849"/>
    <lineage>
        <taxon>Eukaryota</taxon>
        <taxon>Metazoa</taxon>
        <taxon>Chordata</taxon>
        <taxon>Craniata</taxon>
        <taxon>Vertebrata</taxon>
        <taxon>Euteleostomi</taxon>
        <taxon>Actinopterygii</taxon>
        <taxon>Neopterygii</taxon>
        <taxon>Teleostei</taxon>
        <taxon>Neoteleostei</taxon>
        <taxon>Acanthomorphata</taxon>
        <taxon>Gobiaria</taxon>
        <taxon>Gobiiformes</taxon>
        <taxon>Gobioidei</taxon>
        <taxon>Gobiidae</taxon>
        <taxon>Oxudercinae</taxon>
        <taxon>Periophthalmus</taxon>
    </lineage>
</organism>
<dbReference type="Proteomes" id="UP000261520">
    <property type="component" value="Unplaced"/>
</dbReference>
<name>A0A3B3ZLW3_9GOBI</name>
<keyword evidence="2" id="KW-1185">Reference proteome</keyword>
<sequence length="95" mass="11132">MQTSATLKPSDTLFHSVLRFITGDEYKTHHCSLYEKVGWPQLSVRREQHCIKFIYEGRLDRLPGYLTCLLNIVTGTYNTKFQDCQLCYYFAPLAF</sequence>
<dbReference type="STRING" id="409849.ENSPMGP00000005459"/>
<dbReference type="Ensembl" id="ENSPMGT00000005790.1">
    <property type="protein sequence ID" value="ENSPMGP00000005459.1"/>
    <property type="gene ID" value="ENSPMGG00000004582.1"/>
</dbReference>
<evidence type="ECO:0000313" key="2">
    <source>
        <dbReference type="Proteomes" id="UP000261520"/>
    </source>
</evidence>
<proteinExistence type="predicted"/>
<dbReference type="AlphaFoldDB" id="A0A3B3ZLW3"/>